<protein>
    <recommendedName>
        <fullName evidence="3 12">Malate dehydrogenase</fullName>
        <ecNumber evidence="3 12">1.1.1.37</ecNumber>
    </recommendedName>
</protein>
<feature type="binding site" evidence="10">
    <location>
        <position position="229"/>
    </location>
    <ligand>
        <name>NAD(+)</name>
        <dbReference type="ChEBI" id="CHEBI:57540"/>
    </ligand>
</feature>
<comment type="similarity">
    <text evidence="1">Belongs to the LDH/MDH superfamily. MDH type 1 family.</text>
</comment>
<dbReference type="InterPro" id="IPR036291">
    <property type="entry name" value="NAD(P)-bd_dom_sf"/>
</dbReference>
<comment type="subunit">
    <text evidence="2">Homodimer.</text>
</comment>
<name>A0A292PX68_9PEZI</name>
<evidence type="ECO:0000313" key="16">
    <source>
        <dbReference type="Proteomes" id="UP001412239"/>
    </source>
</evidence>
<proteinExistence type="inferred from homology"/>
<evidence type="ECO:0000256" key="4">
    <source>
        <dbReference type="ARBA" id="ARBA00022532"/>
    </source>
</evidence>
<dbReference type="PANTHER" id="PTHR11540:SF16">
    <property type="entry name" value="MALATE DEHYDROGENASE, MITOCHONDRIAL"/>
    <property type="match status" value="1"/>
</dbReference>
<dbReference type="SUPFAM" id="SSF56327">
    <property type="entry name" value="LDH C-terminal domain-like"/>
    <property type="match status" value="1"/>
</dbReference>
<feature type="domain" description="Lactate/malate dehydrogenase C-terminal" evidence="14">
    <location>
        <begin position="148"/>
        <end position="330"/>
    </location>
</feature>
<evidence type="ECO:0000256" key="8">
    <source>
        <dbReference type="PIRSR" id="PIRSR000102-1"/>
    </source>
</evidence>
<dbReference type="EC" id="1.1.1.37" evidence="3 12"/>
<dbReference type="GO" id="GO:0006099">
    <property type="term" value="P:tricarboxylic acid cycle"/>
    <property type="evidence" value="ECO:0007669"/>
    <property type="project" value="UniProtKB-KW"/>
</dbReference>
<dbReference type="Pfam" id="PF02866">
    <property type="entry name" value="Ldh_1_C"/>
    <property type="match status" value="1"/>
</dbReference>
<dbReference type="Gene3D" id="3.90.110.10">
    <property type="entry name" value="Lactate dehydrogenase/glycoside hydrolase, family 4, C-terminal"/>
    <property type="match status" value="1"/>
</dbReference>
<evidence type="ECO:0000256" key="6">
    <source>
        <dbReference type="ARBA" id="ARBA00023027"/>
    </source>
</evidence>
<dbReference type="NCBIfam" id="TIGR01772">
    <property type="entry name" value="MDH_euk_gproteo"/>
    <property type="match status" value="1"/>
</dbReference>
<dbReference type="SUPFAM" id="SSF51735">
    <property type="entry name" value="NAD(P)-binding Rossmann-fold domains"/>
    <property type="match status" value="1"/>
</dbReference>
<evidence type="ECO:0000259" key="13">
    <source>
        <dbReference type="Pfam" id="PF00056"/>
    </source>
</evidence>
<dbReference type="GO" id="GO:0030060">
    <property type="term" value="F:L-malate dehydrogenase (NAD+) activity"/>
    <property type="evidence" value="ECO:0007669"/>
    <property type="project" value="UniProtKB-EC"/>
</dbReference>
<dbReference type="InterPro" id="IPR001557">
    <property type="entry name" value="L-lactate/malate_DH"/>
</dbReference>
<evidence type="ECO:0000256" key="12">
    <source>
        <dbReference type="RuleBase" id="RU003405"/>
    </source>
</evidence>
<feature type="binding site" evidence="9">
    <location>
        <position position="88"/>
    </location>
    <ligand>
        <name>substrate</name>
    </ligand>
</feature>
<dbReference type="CDD" id="cd01337">
    <property type="entry name" value="MDH_glyoxysomal_mitochondrial"/>
    <property type="match status" value="1"/>
</dbReference>
<dbReference type="Pfam" id="PF00056">
    <property type="entry name" value="Ldh_1_N"/>
    <property type="match status" value="1"/>
</dbReference>
<feature type="binding site" evidence="9">
    <location>
        <position position="154"/>
    </location>
    <ligand>
        <name>substrate</name>
    </ligand>
</feature>
<feature type="binding site" evidence="10">
    <location>
        <begin position="118"/>
        <end position="120"/>
    </location>
    <ligand>
        <name>NAD(+)</name>
        <dbReference type="ChEBI" id="CHEBI:57540"/>
    </ligand>
</feature>
<evidence type="ECO:0000256" key="10">
    <source>
        <dbReference type="PIRSR" id="PIRSR000102-3"/>
    </source>
</evidence>
<dbReference type="InterPro" id="IPR010097">
    <property type="entry name" value="Malate_DH_type1"/>
</dbReference>
<comment type="catalytic activity">
    <reaction evidence="7 12">
        <text>(S)-malate + NAD(+) = oxaloacetate + NADH + H(+)</text>
        <dbReference type="Rhea" id="RHEA:21432"/>
        <dbReference type="ChEBI" id="CHEBI:15378"/>
        <dbReference type="ChEBI" id="CHEBI:15589"/>
        <dbReference type="ChEBI" id="CHEBI:16452"/>
        <dbReference type="ChEBI" id="CHEBI:57540"/>
        <dbReference type="ChEBI" id="CHEBI:57945"/>
        <dbReference type="EC" id="1.1.1.37"/>
    </reaction>
</comment>
<evidence type="ECO:0000313" key="15">
    <source>
        <dbReference type="EMBL" id="CUS11218.1"/>
    </source>
</evidence>
<evidence type="ECO:0000256" key="7">
    <source>
        <dbReference type="ARBA" id="ARBA00048313"/>
    </source>
</evidence>
<feature type="binding site" evidence="10">
    <location>
        <begin position="8"/>
        <end position="14"/>
    </location>
    <ligand>
        <name>NAD(+)</name>
        <dbReference type="ChEBI" id="CHEBI:57540"/>
    </ligand>
</feature>
<feature type="domain" description="Lactate/malate dehydrogenase N-terminal" evidence="13">
    <location>
        <begin position="3"/>
        <end position="146"/>
    </location>
</feature>
<dbReference type="InterPro" id="IPR015955">
    <property type="entry name" value="Lactate_DH/Glyco_Ohase_4_C"/>
</dbReference>
<evidence type="ECO:0000256" key="1">
    <source>
        <dbReference type="ARBA" id="ARBA00008824"/>
    </source>
</evidence>
<dbReference type="AlphaFoldDB" id="A0A292PX68"/>
<keyword evidence="5 11" id="KW-0560">Oxidoreductase</keyword>
<dbReference type="EMBL" id="LN891028">
    <property type="protein sequence ID" value="CUS11218.1"/>
    <property type="molecule type" value="Genomic_DNA"/>
</dbReference>
<feature type="binding site" evidence="9">
    <location>
        <position position="120"/>
    </location>
    <ligand>
        <name>substrate</name>
    </ligand>
</feature>
<evidence type="ECO:0000256" key="9">
    <source>
        <dbReference type="PIRSR" id="PIRSR000102-2"/>
    </source>
</evidence>
<dbReference type="PANTHER" id="PTHR11540">
    <property type="entry name" value="MALATE AND LACTATE DEHYDROGENASE"/>
    <property type="match status" value="1"/>
</dbReference>
<dbReference type="Gene3D" id="3.40.50.720">
    <property type="entry name" value="NAD(P)-binding Rossmann-like Domain"/>
    <property type="match status" value="1"/>
</dbReference>
<sequence length="356" mass="37475">MVKAVVLGASGGIGQPLSLLLKASPLVDDLALYDVVNSPGVAADLSHISSPAKVTGYLPKDDGLKNTLEGADVVVIPAGIPRKPGMTRDDLFKINAGIVRDLITGVAEHCPRAFILVISNPVNSTVPIAAEILKAHNVFDPSRLFGVTTLDVVRASTFVAEITGEDSRNIVVPVVGGHSGDTIVPLLSLTKASVSIPTDKRDGLVNRIQFGGDEVVKAKDGAGSATLSMAFAGYRFVVPRPGHWQMLTTTNAIGGEKGIVEPSYVYLPGVPGGDEIAKAVGIDFFAVPVELGPNGVEKATNPLGSVNEDEKKLLEVAIKGLKTNIDKACKMKIPFETRPEVDDTCWAGAFFYKGVW</sequence>
<gene>
    <name evidence="15" type="ORF">GSTUAT00004717001</name>
</gene>
<dbReference type="InterPro" id="IPR001236">
    <property type="entry name" value="Lactate/malate_DH_N"/>
</dbReference>
<keyword evidence="6 10" id="KW-0520">NAD</keyword>
<dbReference type="FunFam" id="3.40.50.720:FF:000013">
    <property type="entry name" value="Malate dehydrogenase"/>
    <property type="match status" value="1"/>
</dbReference>
<dbReference type="PROSITE" id="PS00068">
    <property type="entry name" value="MDH"/>
    <property type="match status" value="1"/>
</dbReference>
<evidence type="ECO:0000256" key="11">
    <source>
        <dbReference type="RuleBase" id="RU003369"/>
    </source>
</evidence>
<evidence type="ECO:0000256" key="5">
    <source>
        <dbReference type="ARBA" id="ARBA00023002"/>
    </source>
</evidence>
<evidence type="ECO:0000259" key="14">
    <source>
        <dbReference type="Pfam" id="PF02866"/>
    </source>
</evidence>
<feature type="binding site" evidence="9">
    <location>
        <position position="82"/>
    </location>
    <ligand>
        <name>substrate</name>
    </ligand>
</feature>
<reference evidence="15" key="1">
    <citation type="submission" date="2015-10" db="EMBL/GenBank/DDBJ databases">
        <authorList>
            <person name="Regsiter A."/>
            <person name="william w."/>
        </authorList>
    </citation>
    <scope>NUCLEOTIDE SEQUENCE</scope>
    <source>
        <strain evidence="15">Montdore</strain>
    </source>
</reference>
<feature type="active site" description="Proton acceptor" evidence="8">
    <location>
        <position position="178"/>
    </location>
</feature>
<evidence type="ECO:0000256" key="2">
    <source>
        <dbReference type="ARBA" id="ARBA00011738"/>
    </source>
</evidence>
<keyword evidence="4 12" id="KW-0816">Tricarboxylic acid cycle</keyword>
<dbReference type="Proteomes" id="UP001412239">
    <property type="component" value="Unassembled WGS sequence"/>
</dbReference>
<dbReference type="FunFam" id="3.90.110.10:FF:000001">
    <property type="entry name" value="Malate dehydrogenase"/>
    <property type="match status" value="1"/>
</dbReference>
<dbReference type="GO" id="GO:0005829">
    <property type="term" value="C:cytosol"/>
    <property type="evidence" value="ECO:0007669"/>
    <property type="project" value="TreeGrafter"/>
</dbReference>
<organism evidence="15 16">
    <name type="scientific">Tuber aestivum</name>
    <name type="common">summer truffle</name>
    <dbReference type="NCBI Taxonomy" id="59557"/>
    <lineage>
        <taxon>Eukaryota</taxon>
        <taxon>Fungi</taxon>
        <taxon>Dikarya</taxon>
        <taxon>Ascomycota</taxon>
        <taxon>Pezizomycotina</taxon>
        <taxon>Pezizomycetes</taxon>
        <taxon>Pezizales</taxon>
        <taxon>Tuberaceae</taxon>
        <taxon>Tuber</taxon>
    </lineage>
</organism>
<feature type="binding site" evidence="10">
    <location>
        <position position="95"/>
    </location>
    <ligand>
        <name>NAD(+)</name>
        <dbReference type="ChEBI" id="CHEBI:57540"/>
    </ligand>
</feature>
<dbReference type="InterPro" id="IPR022383">
    <property type="entry name" value="Lactate/malate_DH_C"/>
</dbReference>
<dbReference type="GO" id="GO:0006108">
    <property type="term" value="P:malate metabolic process"/>
    <property type="evidence" value="ECO:0007669"/>
    <property type="project" value="InterPro"/>
</dbReference>
<accession>A0A292PX68</accession>
<dbReference type="PIRSF" id="PIRSF000102">
    <property type="entry name" value="Lac_mal_DH"/>
    <property type="match status" value="1"/>
</dbReference>
<evidence type="ECO:0000256" key="3">
    <source>
        <dbReference type="ARBA" id="ARBA00012995"/>
    </source>
</evidence>
<dbReference type="InterPro" id="IPR001252">
    <property type="entry name" value="Malate_DH_AS"/>
</dbReference>
<feature type="binding site" evidence="10">
    <location>
        <position position="34"/>
    </location>
    <ligand>
        <name>NAD(+)</name>
        <dbReference type="ChEBI" id="CHEBI:57540"/>
    </ligand>
</feature>
<keyword evidence="16" id="KW-1185">Reference proteome</keyword>